<dbReference type="EMBL" id="CAXKWB010003836">
    <property type="protein sequence ID" value="CAL4070596.1"/>
    <property type="molecule type" value="Genomic_DNA"/>
</dbReference>
<dbReference type="Proteomes" id="UP001497623">
    <property type="component" value="Unassembled WGS sequence"/>
</dbReference>
<evidence type="ECO:0000313" key="2">
    <source>
        <dbReference type="EMBL" id="CAL4070596.1"/>
    </source>
</evidence>
<feature type="domain" description="Calcium-activated chloride channel N-terminal" evidence="1">
    <location>
        <begin position="5"/>
        <end position="172"/>
    </location>
</feature>
<dbReference type="Pfam" id="PF08434">
    <property type="entry name" value="CLCA"/>
    <property type="match status" value="1"/>
</dbReference>
<evidence type="ECO:0000313" key="3">
    <source>
        <dbReference type="Proteomes" id="UP001497623"/>
    </source>
</evidence>
<feature type="non-terminal residue" evidence="2">
    <location>
        <position position="178"/>
    </location>
</feature>
<protein>
    <recommendedName>
        <fullName evidence="1">Calcium-activated chloride channel N-terminal domain-containing protein</fullName>
    </recommendedName>
</protein>
<dbReference type="AlphaFoldDB" id="A0AAV2Q4J2"/>
<dbReference type="InterPro" id="IPR013642">
    <property type="entry name" value="CLCA_N"/>
</dbReference>
<sequence length="178" mass="20272">ARAGEKAYEDLIIGIHENVHEGLADKLIPALKETISEFSKALYTATKNSQFLRTVKISLPYTWSENVPYDEHAKTKLYETSEIKLAMPAYPYLNQPYTKRVGGCGIPGMYIHITPAFILKHPKACQWSPRGLLMVREWAKFRWGVFDEVGYLNDGHYPLYRIGKNGYEINACTPGDDE</sequence>
<keyword evidence="3" id="KW-1185">Reference proteome</keyword>
<organism evidence="2 3">
    <name type="scientific">Meganyctiphanes norvegica</name>
    <name type="common">Northern krill</name>
    <name type="synonym">Thysanopoda norvegica</name>
    <dbReference type="NCBI Taxonomy" id="48144"/>
    <lineage>
        <taxon>Eukaryota</taxon>
        <taxon>Metazoa</taxon>
        <taxon>Ecdysozoa</taxon>
        <taxon>Arthropoda</taxon>
        <taxon>Crustacea</taxon>
        <taxon>Multicrustacea</taxon>
        <taxon>Malacostraca</taxon>
        <taxon>Eumalacostraca</taxon>
        <taxon>Eucarida</taxon>
        <taxon>Euphausiacea</taxon>
        <taxon>Euphausiidae</taxon>
        <taxon>Meganyctiphanes</taxon>
    </lineage>
</organism>
<proteinExistence type="predicted"/>
<gene>
    <name evidence="2" type="ORF">MNOR_LOCUS8307</name>
</gene>
<reference evidence="2 3" key="1">
    <citation type="submission" date="2024-05" db="EMBL/GenBank/DDBJ databases">
        <authorList>
            <person name="Wallberg A."/>
        </authorList>
    </citation>
    <scope>NUCLEOTIDE SEQUENCE [LARGE SCALE GENOMIC DNA]</scope>
</reference>
<comment type="caution">
    <text evidence="2">The sequence shown here is derived from an EMBL/GenBank/DDBJ whole genome shotgun (WGS) entry which is preliminary data.</text>
</comment>
<accession>A0AAV2Q4J2</accession>
<name>A0AAV2Q4J2_MEGNR</name>
<feature type="non-terminal residue" evidence="2">
    <location>
        <position position="1"/>
    </location>
</feature>
<evidence type="ECO:0000259" key="1">
    <source>
        <dbReference type="Pfam" id="PF08434"/>
    </source>
</evidence>